<keyword evidence="2 6" id="KW-0812">Transmembrane</keyword>
<dbReference type="InterPro" id="IPR049326">
    <property type="entry name" value="Rhodopsin_dom_fungi"/>
</dbReference>
<dbReference type="AlphaFoldDB" id="A0A0C2X0Y7"/>
<name>A0A0C2X0Y7_AMAMK</name>
<comment type="similarity">
    <text evidence="5">Belongs to the SAT4 family.</text>
</comment>
<feature type="transmembrane region" description="Helical" evidence="6">
    <location>
        <begin position="228"/>
        <end position="248"/>
    </location>
</feature>
<dbReference type="Pfam" id="PF20684">
    <property type="entry name" value="Fung_rhodopsin"/>
    <property type="match status" value="1"/>
</dbReference>
<evidence type="ECO:0000256" key="2">
    <source>
        <dbReference type="ARBA" id="ARBA00022692"/>
    </source>
</evidence>
<evidence type="ECO:0000259" key="7">
    <source>
        <dbReference type="Pfam" id="PF20684"/>
    </source>
</evidence>
<feature type="transmembrane region" description="Helical" evidence="6">
    <location>
        <begin position="79"/>
        <end position="105"/>
    </location>
</feature>
<feature type="transmembrane region" description="Helical" evidence="6">
    <location>
        <begin position="37"/>
        <end position="59"/>
    </location>
</feature>
<protein>
    <recommendedName>
        <fullName evidence="7">Rhodopsin domain-containing protein</fullName>
    </recommendedName>
</protein>
<dbReference type="HOGENOM" id="CLU_852518_0_0_1"/>
<dbReference type="OrthoDB" id="3229610at2759"/>
<accession>A0A0C2X0Y7</accession>
<dbReference type="GO" id="GO:0016020">
    <property type="term" value="C:membrane"/>
    <property type="evidence" value="ECO:0007669"/>
    <property type="project" value="UniProtKB-SubCell"/>
</dbReference>
<gene>
    <name evidence="8" type="ORF">M378DRAFT_199234</name>
</gene>
<keyword evidence="9" id="KW-1185">Reference proteome</keyword>
<feature type="transmembrane region" description="Helical" evidence="6">
    <location>
        <begin position="186"/>
        <end position="208"/>
    </location>
</feature>
<sequence length="326" mass="36830">MYPNISDNVWIGTTVTMHTLAIAMGSFRLIHRYRTKLYYWDDWGVAGCLICNVTVFSVLCTLKGESPPEVQTMNGQLRFWLLWVCLPSAQWTSRLSIAFTVLRLILFDVWRKRLTKALIAVFTLAWMLITLDYIIECHVNTLPHADCTRKIVPIVALAVYIIGDAGLVYIPLHLLRRLRLPRGGRLMVRLVFSAAGISTVAALANLVSDIYEGPQKETMGQLLCILRAPTALISCSLIVIIPCVYRVFWREEEWMVSIPINIDVSNAGTATVSLPGRVAVSDPATRSFTTLPLPFSHRSFTEQRQWHSWPERDSTEDKPAILITDV</sequence>
<dbReference type="PANTHER" id="PTHR33048:SF146">
    <property type="entry name" value="INTEGRAL MEMBRANE PROTEIN"/>
    <property type="match status" value="1"/>
</dbReference>
<feature type="transmembrane region" description="Helical" evidence="6">
    <location>
        <begin position="151"/>
        <end position="174"/>
    </location>
</feature>
<evidence type="ECO:0000256" key="1">
    <source>
        <dbReference type="ARBA" id="ARBA00004141"/>
    </source>
</evidence>
<evidence type="ECO:0000313" key="8">
    <source>
        <dbReference type="EMBL" id="KIL62358.1"/>
    </source>
</evidence>
<evidence type="ECO:0000256" key="3">
    <source>
        <dbReference type="ARBA" id="ARBA00022989"/>
    </source>
</evidence>
<keyword evidence="4 6" id="KW-0472">Membrane</keyword>
<dbReference type="EMBL" id="KN818272">
    <property type="protein sequence ID" value="KIL62358.1"/>
    <property type="molecule type" value="Genomic_DNA"/>
</dbReference>
<proteinExistence type="inferred from homology"/>
<reference evidence="8 9" key="1">
    <citation type="submission" date="2014-04" db="EMBL/GenBank/DDBJ databases">
        <title>Evolutionary Origins and Diversification of the Mycorrhizal Mutualists.</title>
        <authorList>
            <consortium name="DOE Joint Genome Institute"/>
            <consortium name="Mycorrhizal Genomics Consortium"/>
            <person name="Kohler A."/>
            <person name="Kuo A."/>
            <person name="Nagy L.G."/>
            <person name="Floudas D."/>
            <person name="Copeland A."/>
            <person name="Barry K.W."/>
            <person name="Cichocki N."/>
            <person name="Veneault-Fourrey C."/>
            <person name="LaButti K."/>
            <person name="Lindquist E.A."/>
            <person name="Lipzen A."/>
            <person name="Lundell T."/>
            <person name="Morin E."/>
            <person name="Murat C."/>
            <person name="Riley R."/>
            <person name="Ohm R."/>
            <person name="Sun H."/>
            <person name="Tunlid A."/>
            <person name="Henrissat B."/>
            <person name="Grigoriev I.V."/>
            <person name="Hibbett D.S."/>
            <person name="Martin F."/>
        </authorList>
    </citation>
    <scope>NUCLEOTIDE SEQUENCE [LARGE SCALE GENOMIC DNA]</scope>
    <source>
        <strain evidence="8 9">Koide BX008</strain>
    </source>
</reference>
<evidence type="ECO:0000313" key="9">
    <source>
        <dbReference type="Proteomes" id="UP000054549"/>
    </source>
</evidence>
<evidence type="ECO:0000256" key="5">
    <source>
        <dbReference type="ARBA" id="ARBA00038359"/>
    </source>
</evidence>
<dbReference type="Proteomes" id="UP000054549">
    <property type="component" value="Unassembled WGS sequence"/>
</dbReference>
<feature type="transmembrane region" description="Helical" evidence="6">
    <location>
        <begin position="12"/>
        <end position="30"/>
    </location>
</feature>
<organism evidence="8 9">
    <name type="scientific">Amanita muscaria (strain Koide BX008)</name>
    <dbReference type="NCBI Taxonomy" id="946122"/>
    <lineage>
        <taxon>Eukaryota</taxon>
        <taxon>Fungi</taxon>
        <taxon>Dikarya</taxon>
        <taxon>Basidiomycota</taxon>
        <taxon>Agaricomycotina</taxon>
        <taxon>Agaricomycetes</taxon>
        <taxon>Agaricomycetidae</taxon>
        <taxon>Agaricales</taxon>
        <taxon>Pluteineae</taxon>
        <taxon>Amanitaceae</taxon>
        <taxon>Amanita</taxon>
    </lineage>
</organism>
<keyword evidence="3 6" id="KW-1133">Transmembrane helix</keyword>
<dbReference type="STRING" id="946122.A0A0C2X0Y7"/>
<feature type="domain" description="Rhodopsin" evidence="7">
    <location>
        <begin position="28"/>
        <end position="243"/>
    </location>
</feature>
<dbReference type="InterPro" id="IPR052337">
    <property type="entry name" value="SAT4-like"/>
</dbReference>
<evidence type="ECO:0000256" key="4">
    <source>
        <dbReference type="ARBA" id="ARBA00023136"/>
    </source>
</evidence>
<dbReference type="PANTHER" id="PTHR33048">
    <property type="entry name" value="PTH11-LIKE INTEGRAL MEMBRANE PROTEIN (AFU_ORTHOLOGUE AFUA_5G11245)"/>
    <property type="match status" value="1"/>
</dbReference>
<dbReference type="InParanoid" id="A0A0C2X0Y7"/>
<comment type="subcellular location">
    <subcellularLocation>
        <location evidence="1">Membrane</location>
        <topology evidence="1">Multi-pass membrane protein</topology>
    </subcellularLocation>
</comment>
<feature type="transmembrane region" description="Helical" evidence="6">
    <location>
        <begin position="117"/>
        <end position="135"/>
    </location>
</feature>
<evidence type="ECO:0000256" key="6">
    <source>
        <dbReference type="SAM" id="Phobius"/>
    </source>
</evidence>